<evidence type="ECO:0000313" key="1">
    <source>
        <dbReference type="EMBL" id="CAL5221411.1"/>
    </source>
</evidence>
<gene>
    <name evidence="1" type="primary">g3597</name>
    <name evidence="1" type="ORF">VP750_LOCUS3070</name>
</gene>
<dbReference type="EMBL" id="CAXHTA020000005">
    <property type="protein sequence ID" value="CAL5221411.1"/>
    <property type="molecule type" value="Genomic_DNA"/>
</dbReference>
<keyword evidence="2" id="KW-1185">Reference proteome</keyword>
<reference evidence="1 2" key="1">
    <citation type="submission" date="2024-06" db="EMBL/GenBank/DDBJ databases">
        <authorList>
            <person name="Kraege A."/>
            <person name="Thomma B."/>
        </authorList>
    </citation>
    <scope>NUCLEOTIDE SEQUENCE [LARGE SCALE GENOMIC DNA]</scope>
</reference>
<accession>A0ABP1FPR9</accession>
<dbReference type="Proteomes" id="UP001497392">
    <property type="component" value="Unassembled WGS sequence"/>
</dbReference>
<evidence type="ECO:0000313" key="2">
    <source>
        <dbReference type="Proteomes" id="UP001497392"/>
    </source>
</evidence>
<dbReference type="InterPro" id="IPR004127">
    <property type="entry name" value="Prefoldin_subunit_alpha"/>
</dbReference>
<dbReference type="Pfam" id="PF02996">
    <property type="entry name" value="Prefoldin"/>
    <property type="match status" value="1"/>
</dbReference>
<comment type="caution">
    <text evidence="1">The sequence shown here is derived from an EMBL/GenBank/DDBJ whole genome shotgun (WGS) entry which is preliminary data.</text>
</comment>
<organism evidence="1 2">
    <name type="scientific">Coccomyxa viridis</name>
    <dbReference type="NCBI Taxonomy" id="1274662"/>
    <lineage>
        <taxon>Eukaryota</taxon>
        <taxon>Viridiplantae</taxon>
        <taxon>Chlorophyta</taxon>
        <taxon>core chlorophytes</taxon>
        <taxon>Trebouxiophyceae</taxon>
        <taxon>Trebouxiophyceae incertae sedis</taxon>
        <taxon>Coccomyxaceae</taxon>
        <taxon>Coccomyxa</taxon>
    </lineage>
</organism>
<protein>
    <submittedName>
        <fullName evidence="1">G3597 protein</fullName>
    </submittedName>
</protein>
<dbReference type="SUPFAM" id="SSF46579">
    <property type="entry name" value="Prefoldin"/>
    <property type="match status" value="1"/>
</dbReference>
<dbReference type="InterPro" id="IPR009053">
    <property type="entry name" value="Prefoldin"/>
</dbReference>
<sequence length="95" mass="10002">MLGSQGGEGKVSMQVDVGVGVMMQAEAANVSTLLVDVGLGFRVECGIAEAQDIASLHVSTAETDMARYAEQGHSVQAALLRECRGTWSMDPMEQS</sequence>
<proteinExistence type="predicted"/>
<name>A0ABP1FPR9_9CHLO</name>
<dbReference type="Gene3D" id="1.10.287.370">
    <property type="match status" value="1"/>
</dbReference>